<dbReference type="PANTHER" id="PTHR45527">
    <property type="entry name" value="NONRIBOSOMAL PEPTIDE SYNTHETASE"/>
    <property type="match status" value="1"/>
</dbReference>
<dbReference type="Gene3D" id="2.30.38.10">
    <property type="entry name" value="Luciferase, Domain 3"/>
    <property type="match status" value="1"/>
</dbReference>
<dbReference type="FunFam" id="3.40.50.980:FF:000002">
    <property type="entry name" value="Enterobactin synthetase component F"/>
    <property type="match status" value="1"/>
</dbReference>
<dbReference type="GO" id="GO:0008610">
    <property type="term" value="P:lipid biosynthetic process"/>
    <property type="evidence" value="ECO:0007669"/>
    <property type="project" value="UniProtKB-ARBA"/>
</dbReference>
<dbReference type="InterPro" id="IPR010071">
    <property type="entry name" value="AA_adenyl_dom"/>
</dbReference>
<dbReference type="Gene3D" id="3.40.50.980">
    <property type="match status" value="2"/>
</dbReference>
<dbReference type="FunFam" id="2.30.38.10:FF:000001">
    <property type="entry name" value="Non-ribosomal peptide synthetase PvdI"/>
    <property type="match status" value="1"/>
</dbReference>
<dbReference type="GO" id="GO:0005737">
    <property type="term" value="C:cytoplasm"/>
    <property type="evidence" value="ECO:0007669"/>
    <property type="project" value="TreeGrafter"/>
</dbReference>
<protein>
    <submittedName>
        <fullName evidence="6">Amino acid adenylation domain-containing protein</fullName>
    </submittedName>
</protein>
<dbReference type="CDD" id="cd19531">
    <property type="entry name" value="LCL_NRPS-like"/>
    <property type="match status" value="1"/>
</dbReference>
<dbReference type="InterPro" id="IPR001242">
    <property type="entry name" value="Condensation_dom"/>
</dbReference>
<dbReference type="InterPro" id="IPR045851">
    <property type="entry name" value="AMP-bd_C_sf"/>
</dbReference>
<evidence type="ECO:0000256" key="2">
    <source>
        <dbReference type="ARBA" id="ARBA00022450"/>
    </source>
</evidence>
<dbReference type="InterPro" id="IPR000873">
    <property type="entry name" value="AMP-dep_synth/lig_dom"/>
</dbReference>
<dbReference type="Pfam" id="PF00501">
    <property type="entry name" value="AMP-binding"/>
    <property type="match status" value="1"/>
</dbReference>
<evidence type="ECO:0000256" key="4">
    <source>
        <dbReference type="SAM" id="MobiDB-lite"/>
    </source>
</evidence>
<dbReference type="InterPro" id="IPR023213">
    <property type="entry name" value="CAT-like_dom_sf"/>
</dbReference>
<dbReference type="InterPro" id="IPR001031">
    <property type="entry name" value="Thioesterase"/>
</dbReference>
<dbReference type="Gene3D" id="3.30.559.10">
    <property type="entry name" value="Chloramphenicol acetyltransferase-like domain"/>
    <property type="match status" value="1"/>
</dbReference>
<dbReference type="GO" id="GO:0003824">
    <property type="term" value="F:catalytic activity"/>
    <property type="evidence" value="ECO:0007669"/>
    <property type="project" value="InterPro"/>
</dbReference>
<evidence type="ECO:0000313" key="7">
    <source>
        <dbReference type="Proteomes" id="UP000578112"/>
    </source>
</evidence>
<comment type="cofactor">
    <cofactor evidence="1">
        <name>pantetheine 4'-phosphate</name>
        <dbReference type="ChEBI" id="CHEBI:47942"/>
    </cofactor>
</comment>
<reference evidence="6 7" key="1">
    <citation type="submission" date="2020-08" db="EMBL/GenBank/DDBJ databases">
        <title>Sequencing the genomes of 1000 actinobacteria strains.</title>
        <authorList>
            <person name="Klenk H.-P."/>
        </authorList>
    </citation>
    <scope>NUCLEOTIDE SEQUENCE [LARGE SCALE GENOMIC DNA]</scope>
    <source>
        <strain evidence="6 7">DSM 43149</strain>
    </source>
</reference>
<evidence type="ECO:0000256" key="3">
    <source>
        <dbReference type="ARBA" id="ARBA00022553"/>
    </source>
</evidence>
<evidence type="ECO:0000313" key="6">
    <source>
        <dbReference type="EMBL" id="MBB4764916.1"/>
    </source>
</evidence>
<dbReference type="InterPro" id="IPR025110">
    <property type="entry name" value="AMP-bd_C"/>
</dbReference>
<dbReference type="SUPFAM" id="SSF53474">
    <property type="entry name" value="alpha/beta-Hydrolases"/>
    <property type="match status" value="1"/>
</dbReference>
<accession>A0A7W7MS33</accession>
<dbReference type="Pfam" id="PF13193">
    <property type="entry name" value="AMP-binding_C"/>
    <property type="match status" value="1"/>
</dbReference>
<dbReference type="Pfam" id="PF00668">
    <property type="entry name" value="Condensation"/>
    <property type="match status" value="1"/>
</dbReference>
<keyword evidence="2" id="KW-0596">Phosphopantetheine</keyword>
<dbReference type="CDD" id="cd17643">
    <property type="entry name" value="A_NRPS_Cytc1-like"/>
    <property type="match status" value="1"/>
</dbReference>
<dbReference type="GO" id="GO:0044550">
    <property type="term" value="P:secondary metabolite biosynthetic process"/>
    <property type="evidence" value="ECO:0007669"/>
    <property type="project" value="TreeGrafter"/>
</dbReference>
<dbReference type="Gene3D" id="3.30.559.30">
    <property type="entry name" value="Nonribosomal peptide synthetase, condensation domain"/>
    <property type="match status" value="1"/>
</dbReference>
<dbReference type="Gene3D" id="3.30.300.30">
    <property type="match status" value="1"/>
</dbReference>
<dbReference type="Gene3D" id="1.10.1200.10">
    <property type="entry name" value="ACP-like"/>
    <property type="match status" value="1"/>
</dbReference>
<dbReference type="FunFam" id="3.40.50.12780:FF:000012">
    <property type="entry name" value="Non-ribosomal peptide synthetase"/>
    <property type="match status" value="1"/>
</dbReference>
<dbReference type="Gene3D" id="3.40.50.1820">
    <property type="entry name" value="alpha/beta hydrolase"/>
    <property type="match status" value="1"/>
</dbReference>
<dbReference type="SMART" id="SM00823">
    <property type="entry name" value="PKS_PP"/>
    <property type="match status" value="1"/>
</dbReference>
<comment type="caution">
    <text evidence="6">The sequence shown here is derived from an EMBL/GenBank/DDBJ whole genome shotgun (WGS) entry which is preliminary data.</text>
</comment>
<dbReference type="PANTHER" id="PTHR45527:SF1">
    <property type="entry name" value="FATTY ACID SYNTHASE"/>
    <property type="match status" value="1"/>
</dbReference>
<dbReference type="PROSITE" id="PS00455">
    <property type="entry name" value="AMP_BINDING"/>
    <property type="match status" value="1"/>
</dbReference>
<dbReference type="SUPFAM" id="SSF52777">
    <property type="entry name" value="CoA-dependent acyltransferases"/>
    <property type="match status" value="2"/>
</dbReference>
<name>A0A7W7MS33_9ACTN</name>
<evidence type="ECO:0000259" key="5">
    <source>
        <dbReference type="PROSITE" id="PS50075"/>
    </source>
</evidence>
<dbReference type="InterPro" id="IPR029058">
    <property type="entry name" value="AB_hydrolase_fold"/>
</dbReference>
<gene>
    <name evidence="6" type="ORF">BJ971_005472</name>
</gene>
<dbReference type="NCBIfam" id="TIGR01733">
    <property type="entry name" value="AA-adenyl-dom"/>
    <property type="match status" value="1"/>
</dbReference>
<keyword evidence="3" id="KW-0597">Phosphoprotein</keyword>
<dbReference type="InterPro" id="IPR036736">
    <property type="entry name" value="ACP-like_sf"/>
</dbReference>
<feature type="domain" description="Carrier" evidence="5">
    <location>
        <begin position="972"/>
        <end position="1047"/>
    </location>
</feature>
<dbReference type="Pfam" id="PF00550">
    <property type="entry name" value="PP-binding"/>
    <property type="match status" value="1"/>
</dbReference>
<dbReference type="Pfam" id="PF00975">
    <property type="entry name" value="Thioesterase"/>
    <property type="match status" value="1"/>
</dbReference>
<proteinExistence type="predicted"/>
<dbReference type="Proteomes" id="UP000578112">
    <property type="component" value="Unassembled WGS sequence"/>
</dbReference>
<dbReference type="EMBL" id="JACHNH010000001">
    <property type="protein sequence ID" value="MBB4764916.1"/>
    <property type="molecule type" value="Genomic_DNA"/>
</dbReference>
<dbReference type="FunFam" id="3.40.50.980:FF:000001">
    <property type="entry name" value="Non-ribosomal peptide synthetase"/>
    <property type="match status" value="1"/>
</dbReference>
<feature type="region of interest" description="Disordered" evidence="4">
    <location>
        <begin position="951"/>
        <end position="978"/>
    </location>
</feature>
<organism evidence="6 7">
    <name type="scientific">Actinoplanes digitatis</name>
    <dbReference type="NCBI Taxonomy" id="1868"/>
    <lineage>
        <taxon>Bacteria</taxon>
        <taxon>Bacillati</taxon>
        <taxon>Actinomycetota</taxon>
        <taxon>Actinomycetes</taxon>
        <taxon>Micromonosporales</taxon>
        <taxon>Micromonosporaceae</taxon>
        <taxon>Actinoplanes</taxon>
    </lineage>
</organism>
<dbReference type="InterPro" id="IPR020806">
    <property type="entry name" value="PKS_PP-bd"/>
</dbReference>
<dbReference type="RefSeq" id="WP_184996048.1">
    <property type="nucleotide sequence ID" value="NZ_BOMK01000026.1"/>
</dbReference>
<dbReference type="PROSITE" id="PS50075">
    <property type="entry name" value="CARRIER"/>
    <property type="match status" value="1"/>
</dbReference>
<dbReference type="SUPFAM" id="SSF47336">
    <property type="entry name" value="ACP-like"/>
    <property type="match status" value="1"/>
</dbReference>
<dbReference type="GO" id="GO:0031177">
    <property type="term" value="F:phosphopantetheine binding"/>
    <property type="evidence" value="ECO:0007669"/>
    <property type="project" value="InterPro"/>
</dbReference>
<dbReference type="GO" id="GO:0043041">
    <property type="term" value="P:amino acid activation for nonribosomal peptide biosynthetic process"/>
    <property type="evidence" value="ECO:0007669"/>
    <property type="project" value="TreeGrafter"/>
</dbReference>
<dbReference type="InterPro" id="IPR009081">
    <property type="entry name" value="PP-bd_ACP"/>
</dbReference>
<keyword evidence="7" id="KW-1185">Reference proteome</keyword>
<dbReference type="SUPFAM" id="SSF56801">
    <property type="entry name" value="Acetyl-CoA synthetase-like"/>
    <property type="match status" value="1"/>
</dbReference>
<evidence type="ECO:0000256" key="1">
    <source>
        <dbReference type="ARBA" id="ARBA00001957"/>
    </source>
</evidence>
<sequence>MTPDRHHVSGIQHQIWFLERLLPGRLWYHIPYAWRVSGSLDTAALHRALNQVVARHEALRTHFTEEDGVPYQVIEEHLPVDLPTTDLAELAEPDRTATVDRILDGELTRTFDLYAGPLLRARLLRLAADEHVLVVTFHHLVFDGWSTGIFLSELGALYHDAGAPLPPLQARYRDYVAWQRARAGSPESAADIGYWTNLLADAPRLLDMPADRPRPAVTTAVGGSRDRMLPAALLDSIAAFGRATDNATPFMVLLSGYAALLARYTGQEDICIGCPIATRTRAEWQPLIGFFVSTLPLRIDLSGRPTFRQLVRRVREVTLDAYAHLHAPLENLAQLLSRGSAPAHAPLFQAIFAMQTGFGGRMGHLGIPGLRIEPVDIESRSAKADLILGVGGRPDGGVRLALEYSADLYDPATATRLLRQLHSLLESAMAVPDLPVSRLHLPAPDEGDRMAGAAPAAVLLPAGVERWAAATPAATAISGEGRRWSYAELDARADRLAHRLRTLGVRGEEPVAIWLERGPEVVVAALAVLKSGGGYLPLDPGLPRARLEMILDEVGPRVLITQAHLLGRVPHHGGGVLVLDDPAEAARLDTVPEAGPARGTHPGNLAYVIFTSGSTGRPKGVMVEHAQVARLFSVTEPLFGFGSDDVWTMVHSPAFDFSVWEMWGALVHGGRLAVAPEETTRSPHELLALLVAEKVTVLCQTPSALRGLTAVLAREPAAREALALRVVILGGEALTAADVAGWFAVFGADGPRLVNMYGITETTVHTTYRPVLPADAAERAGSPIGGPLDDVTLYVLDGELAPVAEGIPGELYVGGAGVTRGYLGRPALTARRFLPDPFSGRPGGRMYRSGDRARRTGDGECEYLGRLDDQVSIRGYRIELGEIEAALSAHPEVAACAVAVRGEQRLVAYVVPVDGGDPPAGLRAYLARSLPAHMLPGAYVPLAALPLTRNGKLDRDALPPPPPPRTSAAPREDDDPTRRTLRRLFSTVLGGGEVGLDDGFFDLGGHSITALRLALLAEEALSVPVRVADVFQAPTVRELAARLAAAPVHGMSALVPLGAGPPGLPRLILVHPAGGGLDCYAPLARALGDTFTVSGIVPDGLDSGTEPDHSIEEMAARYLKTLDPAGPVLLGGWSFGGVVAFEMALQMHQRAATEAQVLLLDSRAAPFLADRTAEPPPVLMPPAVRAQRLEAVFRAHLAALLAYRPAGRHQGRLTVLRAEDGPDDGSGPDLGWSRWSGGALVAEGAAGDHHSMLGEEHAPALAARVRRLLTPAIGARPAGSGSPG</sequence>
<dbReference type="InterPro" id="IPR020845">
    <property type="entry name" value="AMP-binding_CS"/>
</dbReference>